<protein>
    <submittedName>
        <fullName evidence="1">Uncharacterized protein</fullName>
    </submittedName>
</protein>
<name>M1LSA9_9CLOT</name>
<keyword evidence="2" id="KW-1185">Reference proteome</keyword>
<dbReference type="HOGENOM" id="CLU_3395880_0_0_9"/>
<evidence type="ECO:0000313" key="2">
    <source>
        <dbReference type="Proteomes" id="UP000011728"/>
    </source>
</evidence>
<dbReference type="KEGG" id="csr:Cspa_c20690"/>
<proteinExistence type="predicted"/>
<evidence type="ECO:0000313" key="1">
    <source>
        <dbReference type="EMBL" id="AGF55835.1"/>
    </source>
</evidence>
<sequence length="31" mass="3691">MESIKFLKKSDVINVYVFKFVSNGQKRNDKK</sequence>
<organism evidence="1 2">
    <name type="scientific">Clostridium saccharoperbutylacetonicum N1-4(HMT)</name>
    <dbReference type="NCBI Taxonomy" id="931276"/>
    <lineage>
        <taxon>Bacteria</taxon>
        <taxon>Bacillati</taxon>
        <taxon>Bacillota</taxon>
        <taxon>Clostridia</taxon>
        <taxon>Eubacteriales</taxon>
        <taxon>Clostridiaceae</taxon>
        <taxon>Clostridium</taxon>
    </lineage>
</organism>
<gene>
    <name evidence="1" type="ORF">Cspa_c20690</name>
</gene>
<dbReference type="EMBL" id="CP004121">
    <property type="protein sequence ID" value="AGF55835.1"/>
    <property type="molecule type" value="Genomic_DNA"/>
</dbReference>
<accession>M1LSA9</accession>
<dbReference type="Proteomes" id="UP000011728">
    <property type="component" value="Chromosome"/>
</dbReference>
<reference evidence="1 2" key="1">
    <citation type="submission" date="2013-02" db="EMBL/GenBank/DDBJ databases">
        <title>Genome sequence of Clostridium saccharoperbutylacetonicum N1-4(HMT).</title>
        <authorList>
            <person name="Poehlein A."/>
            <person name="Daniel R."/>
        </authorList>
    </citation>
    <scope>NUCLEOTIDE SEQUENCE [LARGE SCALE GENOMIC DNA]</scope>
    <source>
        <strain evidence="2">N1-4(HMT)</strain>
    </source>
</reference>
<dbReference type="AlphaFoldDB" id="M1LSA9"/>